<dbReference type="RefSeq" id="WP_109679543.1">
    <property type="nucleotide sequence ID" value="NZ_CP086615.1"/>
</dbReference>
<organism evidence="1 2">
    <name type="scientific">Sediminicurvatus halobius</name>
    <dbReference type="NCBI Taxonomy" id="2182432"/>
    <lineage>
        <taxon>Bacteria</taxon>
        <taxon>Pseudomonadati</taxon>
        <taxon>Pseudomonadota</taxon>
        <taxon>Gammaproteobacteria</taxon>
        <taxon>Chromatiales</taxon>
        <taxon>Ectothiorhodospiraceae</taxon>
        <taxon>Sediminicurvatus</taxon>
    </lineage>
</organism>
<protein>
    <submittedName>
        <fullName evidence="1">Uncharacterized protein</fullName>
    </submittedName>
</protein>
<evidence type="ECO:0000313" key="2">
    <source>
        <dbReference type="Proteomes" id="UP000245474"/>
    </source>
</evidence>
<reference evidence="1 2" key="1">
    <citation type="submission" date="2018-05" db="EMBL/GenBank/DDBJ databases">
        <title>Spiribacter halobius sp. nov., a moderately halophilic bacterium isolated from marine solar saltern.</title>
        <authorList>
            <person name="Zheng W.-S."/>
            <person name="Lu D.-C."/>
            <person name="Du Z.-J."/>
        </authorList>
    </citation>
    <scope>NUCLEOTIDE SEQUENCE [LARGE SCALE GENOMIC DNA]</scope>
    <source>
        <strain evidence="1 2">E85</strain>
    </source>
</reference>
<name>A0A2U2MXR3_9GAMM</name>
<dbReference type="Proteomes" id="UP000245474">
    <property type="component" value="Unassembled WGS sequence"/>
</dbReference>
<proteinExistence type="predicted"/>
<sequence>MKVLLNSMPINRLIGIFPIRPQRAYDIIDRAYQACLGIAAERETLLRAVVSMELLSGHSFLGHLKYDARSDVTQVNEIAMLPGDPLMPDIWRRFPNY</sequence>
<comment type="caution">
    <text evidence="1">The sequence shown here is derived from an EMBL/GenBank/DDBJ whole genome shotgun (WGS) entry which is preliminary data.</text>
</comment>
<dbReference type="AlphaFoldDB" id="A0A2U2MXR3"/>
<gene>
    <name evidence="1" type="ORF">DEM34_14470</name>
</gene>
<accession>A0A2U2MXR3</accession>
<keyword evidence="2" id="KW-1185">Reference proteome</keyword>
<evidence type="ECO:0000313" key="1">
    <source>
        <dbReference type="EMBL" id="PWG61811.1"/>
    </source>
</evidence>
<dbReference type="OrthoDB" id="9128325at2"/>
<dbReference type="EMBL" id="QFFI01000026">
    <property type="protein sequence ID" value="PWG61811.1"/>
    <property type="molecule type" value="Genomic_DNA"/>
</dbReference>